<keyword evidence="4" id="KW-0808">Transferase</keyword>
<dbReference type="InterPro" id="IPR000477">
    <property type="entry name" value="RT_dom"/>
</dbReference>
<dbReference type="Pfam" id="PF00078">
    <property type="entry name" value="RVT_1"/>
    <property type="match status" value="1"/>
</dbReference>
<dbReference type="Proteomes" id="UP000054383">
    <property type="component" value="Unassembled WGS sequence"/>
</dbReference>
<evidence type="ECO:0000256" key="16">
    <source>
        <dbReference type="ARBA" id="ARBA00023125"/>
    </source>
</evidence>
<name>A0A0U1MBD9_TALIS</name>
<dbReference type="GO" id="GO:0015074">
    <property type="term" value="P:DNA integration"/>
    <property type="evidence" value="ECO:0007669"/>
    <property type="project" value="UniProtKB-KW"/>
</dbReference>
<dbReference type="SUPFAM" id="SSF50630">
    <property type="entry name" value="Acid proteases"/>
    <property type="match status" value="1"/>
</dbReference>
<dbReference type="CDD" id="cd00303">
    <property type="entry name" value="retropepsin_like"/>
    <property type="match status" value="1"/>
</dbReference>
<dbReference type="InterPro" id="IPR056924">
    <property type="entry name" value="SH3_Tf2-1"/>
</dbReference>
<dbReference type="GO" id="GO:0006338">
    <property type="term" value="P:chromatin remodeling"/>
    <property type="evidence" value="ECO:0007669"/>
    <property type="project" value="UniProtKB-ARBA"/>
</dbReference>
<evidence type="ECO:0000259" key="18">
    <source>
        <dbReference type="PROSITE" id="PS50013"/>
    </source>
</evidence>
<evidence type="ECO:0000313" key="21">
    <source>
        <dbReference type="EMBL" id="CRG92924.1"/>
    </source>
</evidence>
<dbReference type="GO" id="GO:0046872">
    <property type="term" value="F:metal ion binding"/>
    <property type="evidence" value="ECO:0007669"/>
    <property type="project" value="UniProtKB-KW"/>
</dbReference>
<dbReference type="PANTHER" id="PTHR37984:SF5">
    <property type="entry name" value="PROTEIN NYNRIN-LIKE"/>
    <property type="match status" value="1"/>
</dbReference>
<evidence type="ECO:0000256" key="4">
    <source>
        <dbReference type="ARBA" id="ARBA00022679"/>
    </source>
</evidence>
<dbReference type="Gene3D" id="1.10.340.70">
    <property type="match status" value="1"/>
</dbReference>
<evidence type="ECO:0000256" key="2">
    <source>
        <dbReference type="ARBA" id="ARBA00012493"/>
    </source>
</evidence>
<dbReference type="InterPro" id="IPR050951">
    <property type="entry name" value="Retrovirus_Pol_polyprotein"/>
</dbReference>
<keyword evidence="5" id="KW-0548">Nucleotidyltransferase</keyword>
<dbReference type="Pfam" id="PF00665">
    <property type="entry name" value="rve"/>
    <property type="match status" value="1"/>
</dbReference>
<dbReference type="Pfam" id="PF08284">
    <property type="entry name" value="RVP_2"/>
    <property type="match status" value="1"/>
</dbReference>
<dbReference type="GO" id="GO:0004190">
    <property type="term" value="F:aspartic-type endopeptidase activity"/>
    <property type="evidence" value="ECO:0007669"/>
    <property type="project" value="UniProtKB-KW"/>
</dbReference>
<dbReference type="InterPro" id="IPR016197">
    <property type="entry name" value="Chromo-like_dom_sf"/>
</dbReference>
<dbReference type="InterPro" id="IPR036397">
    <property type="entry name" value="RNaseH_sf"/>
</dbReference>
<sequence>MLEKYQQQYINRHRKKHHIIATAGSGETVIIIQGTINGHKARLLLDSGASTNFISEAYVKRYGIPKRTTDRWQTVQNFEGEITIEGYAKQATVTLQSGEYEESITMDVSPFERRDFDALLGMTWLREHNPVIDWKNETVSIDLKMLQTTTLGVKPNQQTKVDLAEEINEMGRQTEVRMKPKEIYEKELKEVLEKLPKKYHEFIELFVKKDYRLPTHPPEYEVTIKLKPGAELRQVKQRQKSPQELQTEKQFTTEFYIAGYIRESSAPNSVQDLFVPKKDKTLRMVLDYRPVNNQTIDDANKAPHQEQKRDLLQGAQIMTMFDIQWGYYNLRMKEEDIPKTAFLTDQGLYEWVVAPMGLKNLPAQFARYMTHVLREYLNDFVAVYFDDIIVFSKDPSKHDEHVRKVMTKLMNAGLTLKIKKCEFDTTRVNYLGMVYTTNGMEIPKEKMDAILEWPTPENVHDVQSFLGATGYVRRYIENYAKITTPLTELTRKDEPFDWTTARQQAFEQIKELVGSAPILQLYNQELQSVIRTDASGYALGAILEQINDKGETQIVAFYSRKFTSAEVNYDVHDRELLAIVQAFRQWRHHLQGTKHEIIVKSDHHNLKYFTTTKELTGRQIRWHEELSKYSYRIEHVPGKQNAAADALSRRPDYAIGIEPPRTNILQEESGVLRHNHTAVIATAIKVIDDDPFYQQLRKETATDEQIQKEQEYRQTENKNGLIVWNGLIRVPQRMTTEVIRRYHDPPTKGHQGIERTVEMISRTFYFPYMRKRVENYIRNCDECNRNKASHHKPFGKMQLPEIPNEAWRSITVDFIQGLPQSKDPVTGIIYTDAMVVVDRLTKYVITVPTPKEMTAEQCAKTMIRHVFVWTGLPSEIITDRDKLFTSKYWQTITKACGIQHNPSTANHQQTDGQSERMIQTVEQYLRHYLDWEQDNWVELLPLAQFALNNAENATTKQVPHFANLGRYPRMTWSEVPREGLSETAIVEAKKLQALHQTISKDIKWSENRMKTYYDRKREDAPILKKGERVYLLRRTIGQKKFNIPTKRPSNKLDAVKYGPFRIQEKLANDNYKLRLPARMKVHPVFHVSLLEPTENPENNDDEASEDEYEVEKILKRKLVNGRIFYLVSWKGYGPEHNSWEPVKHLNCPEKIRAFRQKGTRRGRDRTRY</sequence>
<keyword evidence="9" id="KW-0255">Endonuclease</keyword>
<dbReference type="GO" id="GO:0003887">
    <property type="term" value="F:DNA-directed DNA polymerase activity"/>
    <property type="evidence" value="ECO:0007669"/>
    <property type="project" value="UniProtKB-KW"/>
</dbReference>
<dbReference type="STRING" id="28573.A0A0U1MBD9"/>
<dbReference type="Pfam" id="PF17917">
    <property type="entry name" value="RT_RNaseH"/>
    <property type="match status" value="1"/>
</dbReference>
<dbReference type="CDD" id="cd09274">
    <property type="entry name" value="RNase_HI_RT_Ty3"/>
    <property type="match status" value="1"/>
</dbReference>
<evidence type="ECO:0000256" key="9">
    <source>
        <dbReference type="ARBA" id="ARBA00022759"/>
    </source>
</evidence>
<protein>
    <recommendedName>
        <fullName evidence="2">RNA-directed DNA polymerase</fullName>
        <ecNumber evidence="2">2.7.7.49</ecNumber>
    </recommendedName>
</protein>
<dbReference type="PANTHER" id="PTHR37984">
    <property type="entry name" value="PROTEIN CBG26694"/>
    <property type="match status" value="1"/>
</dbReference>
<dbReference type="GO" id="GO:0003964">
    <property type="term" value="F:RNA-directed DNA polymerase activity"/>
    <property type="evidence" value="ECO:0007669"/>
    <property type="project" value="UniProtKB-KW"/>
</dbReference>
<dbReference type="SMART" id="SM00298">
    <property type="entry name" value="CHROMO"/>
    <property type="match status" value="1"/>
</dbReference>
<dbReference type="Gene3D" id="3.10.10.10">
    <property type="entry name" value="HIV Type 1 Reverse Transcriptase, subunit A, domain 1"/>
    <property type="match status" value="1"/>
</dbReference>
<dbReference type="GO" id="GO:0004519">
    <property type="term" value="F:endonuclease activity"/>
    <property type="evidence" value="ECO:0007669"/>
    <property type="project" value="UniProtKB-KW"/>
</dbReference>
<feature type="domain" description="Chromo" evidence="18">
    <location>
        <begin position="1108"/>
        <end position="1157"/>
    </location>
</feature>
<keyword evidence="8" id="KW-0064">Aspartyl protease</keyword>
<dbReference type="OMA" id="GYHPTFD"/>
<evidence type="ECO:0000256" key="12">
    <source>
        <dbReference type="ARBA" id="ARBA00022884"/>
    </source>
</evidence>
<evidence type="ECO:0000256" key="15">
    <source>
        <dbReference type="ARBA" id="ARBA00022932"/>
    </source>
</evidence>
<accession>A0A0U1MBD9</accession>
<dbReference type="SUPFAM" id="SSF54160">
    <property type="entry name" value="Chromo domain-like"/>
    <property type="match status" value="1"/>
</dbReference>
<keyword evidence="17" id="KW-0233">DNA recombination</keyword>
<evidence type="ECO:0000256" key="17">
    <source>
        <dbReference type="ARBA" id="ARBA00023172"/>
    </source>
</evidence>
<dbReference type="InterPro" id="IPR001969">
    <property type="entry name" value="Aspartic_peptidase_AS"/>
</dbReference>
<keyword evidence="22" id="KW-1185">Reference proteome</keyword>
<gene>
    <name evidence="21" type="ORF">PISL3812_10006</name>
</gene>
<organism evidence="21 22">
    <name type="scientific">Talaromyces islandicus</name>
    <name type="common">Penicillium islandicum</name>
    <dbReference type="NCBI Taxonomy" id="28573"/>
    <lineage>
        <taxon>Eukaryota</taxon>
        <taxon>Fungi</taxon>
        <taxon>Dikarya</taxon>
        <taxon>Ascomycota</taxon>
        <taxon>Pezizomycotina</taxon>
        <taxon>Eurotiomycetes</taxon>
        <taxon>Eurotiomycetidae</taxon>
        <taxon>Eurotiales</taxon>
        <taxon>Trichocomaceae</taxon>
        <taxon>Talaromyces</taxon>
        <taxon>Talaromyces sect. Islandici</taxon>
    </lineage>
</organism>
<feature type="domain" description="Reverse transcriptase" evidence="19">
    <location>
        <begin position="256"/>
        <end position="435"/>
    </location>
</feature>
<reference evidence="21 22" key="1">
    <citation type="submission" date="2015-04" db="EMBL/GenBank/DDBJ databases">
        <authorList>
            <person name="Syromyatnikov M.Y."/>
            <person name="Popov V.N."/>
        </authorList>
    </citation>
    <scope>NUCLEOTIDE SEQUENCE [LARGE SCALE GENOMIC DNA]</scope>
    <source>
        <strain evidence="21">WF-38-12</strain>
    </source>
</reference>
<dbReference type="InterPro" id="IPR012337">
    <property type="entry name" value="RNaseH-like_sf"/>
</dbReference>
<dbReference type="FunFam" id="1.10.340.70:FF:000001">
    <property type="entry name" value="Retrovirus-related Pol polyprotein from transposon gypsy-like Protein"/>
    <property type="match status" value="1"/>
</dbReference>
<dbReference type="InterPro" id="IPR041373">
    <property type="entry name" value="RT_RNaseH"/>
</dbReference>
<evidence type="ECO:0000259" key="19">
    <source>
        <dbReference type="PROSITE" id="PS50878"/>
    </source>
</evidence>
<keyword evidence="12" id="KW-0694">RNA-binding</keyword>
<dbReference type="EMBL" id="CVMT01000045">
    <property type="protein sequence ID" value="CRG92924.1"/>
    <property type="molecule type" value="Genomic_DNA"/>
</dbReference>
<keyword evidence="10" id="KW-0378">Hydrolase</keyword>
<dbReference type="CDD" id="cd01647">
    <property type="entry name" value="RT_LTR"/>
    <property type="match status" value="1"/>
</dbReference>
<dbReference type="PROSITE" id="PS50013">
    <property type="entry name" value="CHROMO_2"/>
    <property type="match status" value="1"/>
</dbReference>
<dbReference type="Pfam" id="PF00385">
    <property type="entry name" value="Chromo"/>
    <property type="match status" value="1"/>
</dbReference>
<keyword evidence="3" id="KW-0645">Protease</keyword>
<keyword evidence="14" id="KW-0695">RNA-directed DNA polymerase</keyword>
<evidence type="ECO:0000256" key="13">
    <source>
        <dbReference type="ARBA" id="ARBA00022908"/>
    </source>
</evidence>
<dbReference type="GO" id="GO:0006508">
    <property type="term" value="P:proteolysis"/>
    <property type="evidence" value="ECO:0007669"/>
    <property type="project" value="UniProtKB-KW"/>
</dbReference>
<dbReference type="GO" id="GO:0006310">
    <property type="term" value="P:DNA recombination"/>
    <property type="evidence" value="ECO:0007669"/>
    <property type="project" value="UniProtKB-KW"/>
</dbReference>
<keyword evidence="11" id="KW-0460">Magnesium</keyword>
<keyword evidence="6" id="KW-0540">Nuclease</keyword>
<evidence type="ECO:0000256" key="1">
    <source>
        <dbReference type="ARBA" id="ARBA00011353"/>
    </source>
</evidence>
<dbReference type="OrthoDB" id="5417660at2759"/>
<dbReference type="PROSITE" id="PS50878">
    <property type="entry name" value="RT_POL"/>
    <property type="match status" value="1"/>
</dbReference>
<evidence type="ECO:0000256" key="10">
    <source>
        <dbReference type="ARBA" id="ARBA00022801"/>
    </source>
</evidence>
<dbReference type="Gene3D" id="2.40.70.10">
    <property type="entry name" value="Acid Proteases"/>
    <property type="match status" value="1"/>
</dbReference>
<evidence type="ECO:0000256" key="3">
    <source>
        <dbReference type="ARBA" id="ARBA00022670"/>
    </source>
</evidence>
<dbReference type="EC" id="2.7.7.49" evidence="2"/>
<comment type="subunit">
    <text evidence="1">Component of the NuA4 histone acetyltransferase complex.</text>
</comment>
<dbReference type="Gene3D" id="2.40.50.40">
    <property type="match status" value="1"/>
</dbReference>
<keyword evidence="15" id="KW-0239">DNA-directed DNA polymerase</keyword>
<dbReference type="InterPro" id="IPR043128">
    <property type="entry name" value="Rev_trsase/Diguanyl_cyclase"/>
</dbReference>
<dbReference type="Gene3D" id="3.30.70.270">
    <property type="match status" value="2"/>
</dbReference>
<dbReference type="FunFam" id="3.30.70.270:FF:000020">
    <property type="entry name" value="Transposon Tf2-6 polyprotein-like Protein"/>
    <property type="match status" value="1"/>
</dbReference>
<dbReference type="Gene3D" id="3.30.420.10">
    <property type="entry name" value="Ribonuclease H-like superfamily/Ribonuclease H"/>
    <property type="match status" value="1"/>
</dbReference>
<dbReference type="CDD" id="cd00024">
    <property type="entry name" value="CD_CSD"/>
    <property type="match status" value="1"/>
</dbReference>
<dbReference type="InterPro" id="IPR043502">
    <property type="entry name" value="DNA/RNA_pol_sf"/>
</dbReference>
<keyword evidence="7" id="KW-0479">Metal-binding</keyword>
<dbReference type="Pfam" id="PF17921">
    <property type="entry name" value="Integrase_H2C2"/>
    <property type="match status" value="1"/>
</dbReference>
<evidence type="ECO:0000256" key="8">
    <source>
        <dbReference type="ARBA" id="ARBA00022750"/>
    </source>
</evidence>
<dbReference type="PROSITE" id="PS00141">
    <property type="entry name" value="ASP_PROTEASE"/>
    <property type="match status" value="1"/>
</dbReference>
<feature type="domain" description="Integrase catalytic" evidence="20">
    <location>
        <begin position="799"/>
        <end position="967"/>
    </location>
</feature>
<dbReference type="InterPro" id="IPR001584">
    <property type="entry name" value="Integrase_cat-core"/>
</dbReference>
<evidence type="ECO:0000259" key="20">
    <source>
        <dbReference type="PROSITE" id="PS50994"/>
    </source>
</evidence>
<dbReference type="PROSITE" id="PS50994">
    <property type="entry name" value="INTEGRASE"/>
    <property type="match status" value="1"/>
</dbReference>
<keyword evidence="13" id="KW-0229">DNA integration</keyword>
<dbReference type="SUPFAM" id="SSF56672">
    <property type="entry name" value="DNA/RNA polymerases"/>
    <property type="match status" value="1"/>
</dbReference>
<dbReference type="GO" id="GO:0003723">
    <property type="term" value="F:RNA binding"/>
    <property type="evidence" value="ECO:0007669"/>
    <property type="project" value="UniProtKB-KW"/>
</dbReference>
<dbReference type="Pfam" id="PF24626">
    <property type="entry name" value="SH3_Tf2-1"/>
    <property type="match status" value="1"/>
</dbReference>
<dbReference type="GO" id="GO:0005634">
    <property type="term" value="C:nucleus"/>
    <property type="evidence" value="ECO:0007669"/>
    <property type="project" value="UniProtKB-ARBA"/>
</dbReference>
<evidence type="ECO:0000256" key="7">
    <source>
        <dbReference type="ARBA" id="ARBA00022723"/>
    </source>
</evidence>
<dbReference type="InterPro" id="IPR000953">
    <property type="entry name" value="Chromo/chromo_shadow_dom"/>
</dbReference>
<dbReference type="InterPro" id="IPR041588">
    <property type="entry name" value="Integrase_H2C2"/>
</dbReference>
<keyword evidence="16" id="KW-0238">DNA-binding</keyword>
<dbReference type="InterPro" id="IPR023780">
    <property type="entry name" value="Chromo_domain"/>
</dbReference>
<evidence type="ECO:0000313" key="22">
    <source>
        <dbReference type="Proteomes" id="UP000054383"/>
    </source>
</evidence>
<dbReference type="GO" id="GO:0003677">
    <property type="term" value="F:DNA binding"/>
    <property type="evidence" value="ECO:0007669"/>
    <property type="project" value="UniProtKB-KW"/>
</dbReference>
<evidence type="ECO:0000256" key="6">
    <source>
        <dbReference type="ARBA" id="ARBA00022722"/>
    </source>
</evidence>
<dbReference type="AlphaFoldDB" id="A0A0U1MBD9"/>
<evidence type="ECO:0000256" key="11">
    <source>
        <dbReference type="ARBA" id="ARBA00022842"/>
    </source>
</evidence>
<dbReference type="SUPFAM" id="SSF53098">
    <property type="entry name" value="Ribonuclease H-like"/>
    <property type="match status" value="1"/>
</dbReference>
<evidence type="ECO:0000256" key="14">
    <source>
        <dbReference type="ARBA" id="ARBA00022918"/>
    </source>
</evidence>
<dbReference type="InterPro" id="IPR021109">
    <property type="entry name" value="Peptidase_aspartic_dom_sf"/>
</dbReference>
<proteinExistence type="predicted"/>
<evidence type="ECO:0000256" key="5">
    <source>
        <dbReference type="ARBA" id="ARBA00022695"/>
    </source>
</evidence>